<sequence>MKSFTLLTLGFGLVSAAAVEPRATPQTVHLTFHGGPAQYTMAFPADGVKRNTNNNIAVNIIDAPDYNALQNCQFYTAGEKTLVGSITSTGLTQILVGPPQPILAVSCQGFCLPNYSSCYDTHGQYVGDCCNGYCAATKCRPWVNPF</sequence>
<evidence type="ECO:0000313" key="3">
    <source>
        <dbReference type="Proteomes" id="UP001301769"/>
    </source>
</evidence>
<protein>
    <recommendedName>
        <fullName evidence="4">SSCRP protein</fullName>
    </recommendedName>
</protein>
<reference evidence="2" key="2">
    <citation type="submission" date="2023-05" db="EMBL/GenBank/DDBJ databases">
        <authorList>
            <consortium name="Lawrence Berkeley National Laboratory"/>
            <person name="Steindorff A."/>
            <person name="Hensen N."/>
            <person name="Bonometti L."/>
            <person name="Westerberg I."/>
            <person name="Brannstrom I.O."/>
            <person name="Guillou S."/>
            <person name="Cros-Aarteil S."/>
            <person name="Calhoun S."/>
            <person name="Haridas S."/>
            <person name="Kuo A."/>
            <person name="Mondo S."/>
            <person name="Pangilinan J."/>
            <person name="Riley R."/>
            <person name="Labutti K."/>
            <person name="Andreopoulos B."/>
            <person name="Lipzen A."/>
            <person name="Chen C."/>
            <person name="Yanf M."/>
            <person name="Daum C."/>
            <person name="Ng V."/>
            <person name="Clum A."/>
            <person name="Ohm R."/>
            <person name="Martin F."/>
            <person name="Silar P."/>
            <person name="Natvig D."/>
            <person name="Lalanne C."/>
            <person name="Gautier V."/>
            <person name="Ament-Velasquez S.L."/>
            <person name="Kruys A."/>
            <person name="Hutchinson M.I."/>
            <person name="Powell A.J."/>
            <person name="Barry K."/>
            <person name="Miller A.N."/>
            <person name="Grigoriev I.V."/>
            <person name="Debuchy R."/>
            <person name="Gladieux P."/>
            <person name="Thoren M.H."/>
            <person name="Johannesson H."/>
        </authorList>
    </citation>
    <scope>NUCLEOTIDE SEQUENCE</scope>
    <source>
        <strain evidence="2">PSN293</strain>
    </source>
</reference>
<proteinExistence type="predicted"/>
<keyword evidence="1" id="KW-0732">Signal</keyword>
<feature type="chain" id="PRO_5042864382" description="SSCRP protein" evidence="1">
    <location>
        <begin position="17"/>
        <end position="146"/>
    </location>
</feature>
<feature type="signal peptide" evidence="1">
    <location>
        <begin position="1"/>
        <end position="16"/>
    </location>
</feature>
<dbReference type="AlphaFoldDB" id="A0AAN6XXH3"/>
<name>A0AAN6XXH3_9PEZI</name>
<gene>
    <name evidence="2" type="ORF">QBC37DRAFT_66023</name>
</gene>
<evidence type="ECO:0008006" key="4">
    <source>
        <dbReference type="Google" id="ProtNLM"/>
    </source>
</evidence>
<evidence type="ECO:0000313" key="2">
    <source>
        <dbReference type="EMBL" id="KAK4208728.1"/>
    </source>
</evidence>
<reference evidence="2" key="1">
    <citation type="journal article" date="2023" name="Mol. Phylogenet. Evol.">
        <title>Genome-scale phylogeny and comparative genomics of the fungal order Sordariales.</title>
        <authorList>
            <person name="Hensen N."/>
            <person name="Bonometti L."/>
            <person name="Westerberg I."/>
            <person name="Brannstrom I.O."/>
            <person name="Guillou S."/>
            <person name="Cros-Aarteil S."/>
            <person name="Calhoun S."/>
            <person name="Haridas S."/>
            <person name="Kuo A."/>
            <person name="Mondo S."/>
            <person name="Pangilinan J."/>
            <person name="Riley R."/>
            <person name="LaButti K."/>
            <person name="Andreopoulos B."/>
            <person name="Lipzen A."/>
            <person name="Chen C."/>
            <person name="Yan M."/>
            <person name="Daum C."/>
            <person name="Ng V."/>
            <person name="Clum A."/>
            <person name="Steindorff A."/>
            <person name="Ohm R.A."/>
            <person name="Martin F."/>
            <person name="Silar P."/>
            <person name="Natvig D.O."/>
            <person name="Lalanne C."/>
            <person name="Gautier V."/>
            <person name="Ament-Velasquez S.L."/>
            <person name="Kruys A."/>
            <person name="Hutchinson M.I."/>
            <person name="Powell A.J."/>
            <person name="Barry K."/>
            <person name="Miller A.N."/>
            <person name="Grigoriev I.V."/>
            <person name="Debuchy R."/>
            <person name="Gladieux P."/>
            <person name="Hiltunen Thoren M."/>
            <person name="Johannesson H."/>
        </authorList>
    </citation>
    <scope>NUCLEOTIDE SEQUENCE</scope>
    <source>
        <strain evidence="2">PSN293</strain>
    </source>
</reference>
<organism evidence="2 3">
    <name type="scientific">Rhypophila decipiens</name>
    <dbReference type="NCBI Taxonomy" id="261697"/>
    <lineage>
        <taxon>Eukaryota</taxon>
        <taxon>Fungi</taxon>
        <taxon>Dikarya</taxon>
        <taxon>Ascomycota</taxon>
        <taxon>Pezizomycotina</taxon>
        <taxon>Sordariomycetes</taxon>
        <taxon>Sordariomycetidae</taxon>
        <taxon>Sordariales</taxon>
        <taxon>Naviculisporaceae</taxon>
        <taxon>Rhypophila</taxon>
    </lineage>
</organism>
<comment type="caution">
    <text evidence="2">The sequence shown here is derived from an EMBL/GenBank/DDBJ whole genome shotgun (WGS) entry which is preliminary data.</text>
</comment>
<accession>A0AAN6XXH3</accession>
<keyword evidence="3" id="KW-1185">Reference proteome</keyword>
<evidence type="ECO:0000256" key="1">
    <source>
        <dbReference type="SAM" id="SignalP"/>
    </source>
</evidence>
<dbReference type="Proteomes" id="UP001301769">
    <property type="component" value="Unassembled WGS sequence"/>
</dbReference>
<dbReference type="EMBL" id="MU858231">
    <property type="protein sequence ID" value="KAK4208728.1"/>
    <property type="molecule type" value="Genomic_DNA"/>
</dbReference>